<feature type="transmembrane region" description="Helical" evidence="3">
    <location>
        <begin position="767"/>
        <end position="787"/>
    </location>
</feature>
<evidence type="ECO:0000313" key="5">
    <source>
        <dbReference type="EMBL" id="QPH05527.1"/>
    </source>
</evidence>
<feature type="transmembrane region" description="Helical" evidence="3">
    <location>
        <begin position="741"/>
        <end position="760"/>
    </location>
</feature>
<dbReference type="AlphaFoldDB" id="A0A7S9KUT9"/>
<dbReference type="InterPro" id="IPR037185">
    <property type="entry name" value="EmrE-like"/>
</dbReference>
<feature type="transmembrane region" description="Helical" evidence="3">
    <location>
        <begin position="589"/>
        <end position="606"/>
    </location>
</feature>
<gene>
    <name evidence="5" type="ORF">C2857_003372</name>
</gene>
<keyword evidence="3" id="KW-1133">Transmembrane helix</keyword>
<dbReference type="OrthoDB" id="2310150at2759"/>
<dbReference type="Pfam" id="PF00248">
    <property type="entry name" value="Aldo_ket_red"/>
    <property type="match status" value="1"/>
</dbReference>
<dbReference type="SUPFAM" id="SSF103481">
    <property type="entry name" value="Multidrug resistance efflux transporter EmrE"/>
    <property type="match status" value="2"/>
</dbReference>
<evidence type="ECO:0000259" key="4">
    <source>
        <dbReference type="Pfam" id="PF00248"/>
    </source>
</evidence>
<dbReference type="InterPro" id="IPR026505">
    <property type="entry name" value="Solute_c_fam_35_mem_F3/F4"/>
</dbReference>
<evidence type="ECO:0000313" key="6">
    <source>
        <dbReference type="Proteomes" id="UP000594364"/>
    </source>
</evidence>
<dbReference type="PRINTS" id="PR00069">
    <property type="entry name" value="ALDKETRDTASE"/>
</dbReference>
<feature type="transmembrane region" description="Helical" evidence="3">
    <location>
        <begin position="556"/>
        <end position="577"/>
    </location>
</feature>
<keyword evidence="1" id="KW-0560">Oxidoreductase</keyword>
<feature type="compositionally biased region" description="Low complexity" evidence="2">
    <location>
        <begin position="391"/>
        <end position="401"/>
    </location>
</feature>
<evidence type="ECO:0000256" key="2">
    <source>
        <dbReference type="SAM" id="MobiDB-lite"/>
    </source>
</evidence>
<protein>
    <recommendedName>
        <fullName evidence="4">NADP-dependent oxidoreductase domain-containing protein</fullName>
    </recommendedName>
</protein>
<name>A0A7S9KUT9_EPIFF</name>
<feature type="domain" description="NADP-dependent oxidoreductase" evidence="4">
    <location>
        <begin position="13"/>
        <end position="322"/>
    </location>
</feature>
<sequence>MPLIVQNTNNKPRIILGLMTFGPKAEDGARITSLDTFNKALDLLQSRGYNEVDTARVYVGKNQEAFTREAKWRERGLTLATKVQYPAAHGDNAAQKVIESVETSLKELGTDCVDILYLHRPDRGTPFQETLEAMDKLHKAGKFVNLGISNFTAYEVAEVMMMCKYNNWVRPSIYQGMYNCITRNMEAELLPACRRYGLDVVVYNPIAGGLFSGKIRSKDMVPESGRFSDVSSAQGANYRQRYFRESTFKAMQLVEGAVDKHGLTMIETALRWMVHHSALKVKGGNDGILIGVSSVEQLGDNLDNLEKGPLPDDVVKALDEAWQVSKADSANYWHGDLEYGQRNLASPPLPSPTAMDNDHRNSRSAVPLLPKPDLEAQADGDAGRDPKRSSHSGPSSSTSSSRLRTPMTEAPAGFHPPMAVQHPPSSFSRQSTMHSRSPAAAMEAAKASARKKYLFAGFFLSVSLVAFCVQTEMSAHVQHDLGWSKAYCMMYFTHSSWIVLWPATVLALRLQKRDQPWPQFWRKHLQVVLSTVTMIELQTINVTTPSVARRGRPVMYLARMTIYITSALTVAGLSWYVAVSLTTPSDLTAIYNCSAFFAYAFSVPILKEPLRADKSVSVLIAILGVLIVAYGDTGTLDDEPTTSAAAAAAASGPQKNLPPGSRFAGNLVIGVGSVLYGLYEVLYKRYACPPEGVSPVRGTIFANVFGSCIGLFTLTVLWIPLPFLHWLNIERFEIPEASTCWLILVAVLSNAIFSGCFLVLISLTSPVLSSVAALLTIFIVAIADWFLTGQPLSWAAIFGGSMIIVAFVALSWSTYREMMEHEAHKLAVDLTDDEGDFDLHSHSDADSD</sequence>
<dbReference type="CDD" id="cd19075">
    <property type="entry name" value="AKR_AKR7A1-5"/>
    <property type="match status" value="1"/>
</dbReference>
<dbReference type="Gene3D" id="3.20.20.100">
    <property type="entry name" value="NADP-dependent oxidoreductase domain"/>
    <property type="match status" value="1"/>
</dbReference>
<feature type="transmembrane region" description="Helical" evidence="3">
    <location>
        <begin position="700"/>
        <end position="721"/>
    </location>
</feature>
<dbReference type="SUPFAM" id="SSF51430">
    <property type="entry name" value="NAD(P)-linked oxidoreductase"/>
    <property type="match status" value="1"/>
</dbReference>
<feature type="transmembrane region" description="Helical" evidence="3">
    <location>
        <begin position="615"/>
        <end position="631"/>
    </location>
</feature>
<keyword evidence="3" id="KW-0472">Membrane</keyword>
<dbReference type="EMBL" id="CP031388">
    <property type="protein sequence ID" value="QPH05527.1"/>
    <property type="molecule type" value="Genomic_DNA"/>
</dbReference>
<evidence type="ECO:0000256" key="1">
    <source>
        <dbReference type="ARBA" id="ARBA00023002"/>
    </source>
</evidence>
<dbReference type="InterPro" id="IPR036812">
    <property type="entry name" value="NAD(P)_OxRdtase_dom_sf"/>
</dbReference>
<evidence type="ECO:0000256" key="3">
    <source>
        <dbReference type="SAM" id="Phobius"/>
    </source>
</evidence>
<reference evidence="5 6" key="1">
    <citation type="journal article" date="2018" name="PLoS Genet.">
        <title>Repeat elements organise 3D genome structure and mediate transcription in the filamentous fungus Epichloe festucae.</title>
        <authorList>
            <person name="Winter D.J."/>
            <person name="Ganley A.R.D."/>
            <person name="Young C.A."/>
            <person name="Liachko I."/>
            <person name="Schardl C.L."/>
            <person name="Dupont P.Y."/>
            <person name="Berry D."/>
            <person name="Ram A."/>
            <person name="Scott B."/>
            <person name="Cox M.P."/>
        </authorList>
    </citation>
    <scope>NUCLEOTIDE SEQUENCE [LARGE SCALE GENOMIC DNA]</scope>
    <source>
        <strain evidence="5 6">Fl1</strain>
    </source>
</reference>
<feature type="transmembrane region" description="Helical" evidence="3">
    <location>
        <begin position="453"/>
        <end position="477"/>
    </location>
</feature>
<keyword evidence="6" id="KW-1185">Reference proteome</keyword>
<accession>A0A7S9KUT9</accession>
<dbReference type="GO" id="GO:0016491">
    <property type="term" value="F:oxidoreductase activity"/>
    <property type="evidence" value="ECO:0007669"/>
    <property type="project" value="UniProtKB-KW"/>
</dbReference>
<feature type="region of interest" description="Disordered" evidence="2">
    <location>
        <begin position="343"/>
        <end position="432"/>
    </location>
</feature>
<organism evidence="5 6">
    <name type="scientific">Epichloe festucae (strain Fl1)</name>
    <dbReference type="NCBI Taxonomy" id="877507"/>
    <lineage>
        <taxon>Eukaryota</taxon>
        <taxon>Fungi</taxon>
        <taxon>Dikarya</taxon>
        <taxon>Ascomycota</taxon>
        <taxon>Pezizomycotina</taxon>
        <taxon>Sordariomycetes</taxon>
        <taxon>Hypocreomycetidae</taxon>
        <taxon>Hypocreales</taxon>
        <taxon>Clavicipitaceae</taxon>
        <taxon>Epichloe</taxon>
    </lineage>
</organism>
<dbReference type="Proteomes" id="UP000594364">
    <property type="component" value="Chromosome 4"/>
</dbReference>
<feature type="transmembrane region" description="Helical" evidence="3">
    <location>
        <begin position="793"/>
        <end position="815"/>
    </location>
</feature>
<dbReference type="PANTHER" id="PTHR19346">
    <property type="entry name" value="SUGAR PHOSPHATE TRANSPORTER DOMAIN-CONTAINING PROTEIN"/>
    <property type="match status" value="1"/>
</dbReference>
<proteinExistence type="predicted"/>
<dbReference type="PANTHER" id="PTHR19346:SF4">
    <property type="entry name" value="SUGAR PHOSPHATE TRANSPORTER DOMAIN-CONTAINING PROTEIN"/>
    <property type="match status" value="1"/>
</dbReference>
<feature type="compositionally biased region" description="Polar residues" evidence="2">
    <location>
        <begin position="423"/>
        <end position="432"/>
    </location>
</feature>
<feature type="transmembrane region" description="Helical" evidence="3">
    <location>
        <begin position="489"/>
        <end position="508"/>
    </location>
</feature>
<keyword evidence="3" id="KW-0812">Transmembrane</keyword>
<feature type="transmembrane region" description="Helical" evidence="3">
    <location>
        <begin position="663"/>
        <end position="679"/>
    </location>
</feature>
<dbReference type="InterPro" id="IPR023210">
    <property type="entry name" value="NADP_OxRdtase_dom"/>
</dbReference>
<dbReference type="InterPro" id="IPR020471">
    <property type="entry name" value="AKR"/>
</dbReference>